<proteinExistence type="predicted"/>
<sequence>MKLLQTSVKEASKRSKEARRPNDIQDTLVAIDQEKMDINLMFINANDCLDDLSRKFLQARKEKIIQKLHDSEIELSSVTQHASSSCHPTSKPNTDDQSEEEEDNEEEEEEEQDDEGDDKDNDFDQAAHDEELQLATQDNMTLVDPNLN</sequence>
<evidence type="ECO:0000313" key="2">
    <source>
        <dbReference type="EMBL" id="PLW33327.1"/>
    </source>
</evidence>
<comment type="caution">
    <text evidence="2">The sequence shown here is derived from an EMBL/GenBank/DDBJ whole genome shotgun (WGS) entry which is preliminary data.</text>
</comment>
<evidence type="ECO:0000313" key="3">
    <source>
        <dbReference type="Proteomes" id="UP000235388"/>
    </source>
</evidence>
<dbReference type="Proteomes" id="UP000235388">
    <property type="component" value="Unassembled WGS sequence"/>
</dbReference>
<protein>
    <recommendedName>
        <fullName evidence="4">No apical meristem-associated C-terminal domain-containing protein</fullName>
    </recommendedName>
</protein>
<dbReference type="AlphaFoldDB" id="A0A2N5U6D6"/>
<evidence type="ECO:0000256" key="1">
    <source>
        <dbReference type="SAM" id="MobiDB-lite"/>
    </source>
</evidence>
<dbReference type="EMBL" id="PGCJ01000302">
    <property type="protein sequence ID" value="PLW33327.1"/>
    <property type="molecule type" value="Genomic_DNA"/>
</dbReference>
<feature type="compositionally biased region" description="Acidic residues" evidence="1">
    <location>
        <begin position="96"/>
        <end position="123"/>
    </location>
</feature>
<feature type="compositionally biased region" description="Polar residues" evidence="1">
    <location>
        <begin position="75"/>
        <end position="92"/>
    </location>
</feature>
<feature type="region of interest" description="Disordered" evidence="1">
    <location>
        <begin position="75"/>
        <end position="148"/>
    </location>
</feature>
<accession>A0A2N5U6D6</accession>
<reference evidence="2 3" key="1">
    <citation type="submission" date="2017-11" db="EMBL/GenBank/DDBJ databases">
        <title>De novo assembly and phasing of dikaryotic genomes from two isolates of Puccinia coronata f. sp. avenae, the causal agent of oat crown rust.</title>
        <authorList>
            <person name="Miller M.E."/>
            <person name="Zhang Y."/>
            <person name="Omidvar V."/>
            <person name="Sperschneider J."/>
            <person name="Schwessinger B."/>
            <person name="Raley C."/>
            <person name="Palmer J.M."/>
            <person name="Garnica D."/>
            <person name="Upadhyaya N."/>
            <person name="Rathjen J."/>
            <person name="Taylor J.M."/>
            <person name="Park R.F."/>
            <person name="Dodds P.N."/>
            <person name="Hirsch C.D."/>
            <person name="Kianian S.F."/>
            <person name="Figueroa M."/>
        </authorList>
    </citation>
    <scope>NUCLEOTIDE SEQUENCE [LARGE SCALE GENOMIC DNA]</scope>
    <source>
        <strain evidence="2">12NC29</strain>
    </source>
</reference>
<keyword evidence="3" id="KW-1185">Reference proteome</keyword>
<organism evidence="2 3">
    <name type="scientific">Puccinia coronata f. sp. avenae</name>
    <dbReference type="NCBI Taxonomy" id="200324"/>
    <lineage>
        <taxon>Eukaryota</taxon>
        <taxon>Fungi</taxon>
        <taxon>Dikarya</taxon>
        <taxon>Basidiomycota</taxon>
        <taxon>Pucciniomycotina</taxon>
        <taxon>Pucciniomycetes</taxon>
        <taxon>Pucciniales</taxon>
        <taxon>Pucciniaceae</taxon>
        <taxon>Puccinia</taxon>
    </lineage>
</organism>
<feature type="compositionally biased region" description="Basic and acidic residues" evidence="1">
    <location>
        <begin position="10"/>
        <end position="23"/>
    </location>
</feature>
<feature type="region of interest" description="Disordered" evidence="1">
    <location>
        <begin position="1"/>
        <end position="24"/>
    </location>
</feature>
<gene>
    <name evidence="2" type="ORF">PCANC_25946</name>
</gene>
<dbReference type="OrthoDB" id="10571668at2759"/>
<evidence type="ECO:0008006" key="4">
    <source>
        <dbReference type="Google" id="ProtNLM"/>
    </source>
</evidence>
<name>A0A2N5U6D6_9BASI</name>